<dbReference type="PANTHER" id="PTHR43335">
    <property type="entry name" value="ABC TRANSPORTER, ATP-BINDING PROTEIN"/>
    <property type="match status" value="1"/>
</dbReference>
<dbReference type="AlphaFoldDB" id="A0A932CNT4"/>
<reference evidence="6" key="1">
    <citation type="submission" date="2020-07" db="EMBL/GenBank/DDBJ databases">
        <title>Huge and variable diversity of episymbiotic CPR bacteria and DPANN archaea in groundwater ecosystems.</title>
        <authorList>
            <person name="He C.Y."/>
            <person name="Keren R."/>
            <person name="Whittaker M."/>
            <person name="Farag I.F."/>
            <person name="Doudna J."/>
            <person name="Cate J.H.D."/>
            <person name="Banfield J.F."/>
        </authorList>
    </citation>
    <scope>NUCLEOTIDE SEQUENCE</scope>
    <source>
        <strain evidence="6">NC_groundwater_672_Ag_B-0.1um_62_36</strain>
    </source>
</reference>
<sequence>MLKIEGLSKEFATGFLPRRVRALDDLSLEVHRGEVYGYLGHNGAGKTTTLKLILGLLRPTRGRVWLMGRPAEEIEPRARVGFLPEGPYFYDYLTAREFLRFYGSLFGLSRQALASRVDELLEMTGLDRARELPLRRYSKGMLQRVGIAQALINDPEMVILDEPMSGLDPVGRKEIKEIILRLKAEGRTVFFSTHILSDAELLCDRVGILVGGKLVREGSLEELLAGQAQGIEITVENLAAEVASRIEEAAHCVAHNGHTTITLQKKEEIDKLLRLILDCGGKVVSLMPRKATLEDLFWKEFQQTQ</sequence>
<dbReference type="InterPro" id="IPR003593">
    <property type="entry name" value="AAA+_ATPase"/>
</dbReference>
<gene>
    <name evidence="6" type="ORF">HYY20_05360</name>
</gene>
<dbReference type="CDD" id="cd03230">
    <property type="entry name" value="ABC_DR_subfamily_A"/>
    <property type="match status" value="1"/>
</dbReference>
<dbReference type="InterPro" id="IPR027417">
    <property type="entry name" value="P-loop_NTPase"/>
</dbReference>
<dbReference type="PROSITE" id="PS00211">
    <property type="entry name" value="ABC_TRANSPORTER_1"/>
    <property type="match status" value="1"/>
</dbReference>
<comment type="similarity">
    <text evidence="1">Belongs to the ABC transporter superfamily.</text>
</comment>
<evidence type="ECO:0000256" key="2">
    <source>
        <dbReference type="ARBA" id="ARBA00022448"/>
    </source>
</evidence>
<dbReference type="Proteomes" id="UP000769766">
    <property type="component" value="Unassembled WGS sequence"/>
</dbReference>
<dbReference type="GO" id="GO:0016887">
    <property type="term" value="F:ATP hydrolysis activity"/>
    <property type="evidence" value="ECO:0007669"/>
    <property type="project" value="InterPro"/>
</dbReference>
<dbReference type="SMART" id="SM00382">
    <property type="entry name" value="AAA"/>
    <property type="match status" value="1"/>
</dbReference>
<evidence type="ECO:0000256" key="3">
    <source>
        <dbReference type="ARBA" id="ARBA00022741"/>
    </source>
</evidence>
<evidence type="ECO:0000256" key="1">
    <source>
        <dbReference type="ARBA" id="ARBA00005417"/>
    </source>
</evidence>
<dbReference type="InterPro" id="IPR003439">
    <property type="entry name" value="ABC_transporter-like_ATP-bd"/>
</dbReference>
<keyword evidence="4 6" id="KW-0067">ATP-binding</keyword>
<organism evidence="6 7">
    <name type="scientific">Tectimicrobiota bacterium</name>
    <dbReference type="NCBI Taxonomy" id="2528274"/>
    <lineage>
        <taxon>Bacteria</taxon>
        <taxon>Pseudomonadati</taxon>
        <taxon>Nitrospinota/Tectimicrobiota group</taxon>
        <taxon>Candidatus Tectimicrobiota</taxon>
    </lineage>
</organism>
<accession>A0A932CNT4</accession>
<evidence type="ECO:0000313" key="6">
    <source>
        <dbReference type="EMBL" id="MBI2876291.1"/>
    </source>
</evidence>
<keyword evidence="2" id="KW-0813">Transport</keyword>
<protein>
    <submittedName>
        <fullName evidence="6">ABC transporter ATP-binding protein</fullName>
    </submittedName>
</protein>
<evidence type="ECO:0000259" key="5">
    <source>
        <dbReference type="PROSITE" id="PS50893"/>
    </source>
</evidence>
<dbReference type="GO" id="GO:0005524">
    <property type="term" value="F:ATP binding"/>
    <property type="evidence" value="ECO:0007669"/>
    <property type="project" value="UniProtKB-KW"/>
</dbReference>
<evidence type="ECO:0000313" key="7">
    <source>
        <dbReference type="Proteomes" id="UP000769766"/>
    </source>
</evidence>
<dbReference type="PROSITE" id="PS50893">
    <property type="entry name" value="ABC_TRANSPORTER_2"/>
    <property type="match status" value="1"/>
</dbReference>
<dbReference type="Pfam" id="PF00005">
    <property type="entry name" value="ABC_tran"/>
    <property type="match status" value="1"/>
</dbReference>
<comment type="caution">
    <text evidence="6">The sequence shown here is derived from an EMBL/GenBank/DDBJ whole genome shotgun (WGS) entry which is preliminary data.</text>
</comment>
<evidence type="ECO:0000256" key="4">
    <source>
        <dbReference type="ARBA" id="ARBA00022840"/>
    </source>
</evidence>
<dbReference type="EMBL" id="JACPRF010000166">
    <property type="protein sequence ID" value="MBI2876291.1"/>
    <property type="molecule type" value="Genomic_DNA"/>
</dbReference>
<keyword evidence="3" id="KW-0547">Nucleotide-binding</keyword>
<dbReference type="SUPFAM" id="SSF52540">
    <property type="entry name" value="P-loop containing nucleoside triphosphate hydrolases"/>
    <property type="match status" value="1"/>
</dbReference>
<dbReference type="Gene3D" id="3.40.50.300">
    <property type="entry name" value="P-loop containing nucleotide triphosphate hydrolases"/>
    <property type="match status" value="1"/>
</dbReference>
<name>A0A932CNT4_UNCTE</name>
<proteinExistence type="inferred from homology"/>
<dbReference type="InterPro" id="IPR017871">
    <property type="entry name" value="ABC_transporter-like_CS"/>
</dbReference>
<dbReference type="PANTHER" id="PTHR43335:SF4">
    <property type="entry name" value="ABC TRANSPORTER, ATP-BINDING PROTEIN"/>
    <property type="match status" value="1"/>
</dbReference>
<feature type="domain" description="ABC transporter" evidence="5">
    <location>
        <begin position="2"/>
        <end position="236"/>
    </location>
</feature>